<gene>
    <name evidence="2" type="ORF">AVDCRST_MAG68-712</name>
</gene>
<name>A0A6J4KCT1_9BACT</name>
<feature type="compositionally biased region" description="Basic residues" evidence="1">
    <location>
        <begin position="34"/>
        <end position="46"/>
    </location>
</feature>
<proteinExistence type="predicted"/>
<feature type="compositionally biased region" description="Low complexity" evidence="1">
    <location>
        <begin position="200"/>
        <end position="211"/>
    </location>
</feature>
<feature type="compositionally biased region" description="Basic and acidic residues" evidence="1">
    <location>
        <begin position="182"/>
        <end position="195"/>
    </location>
</feature>
<feature type="compositionally biased region" description="Gly residues" evidence="1">
    <location>
        <begin position="161"/>
        <end position="178"/>
    </location>
</feature>
<evidence type="ECO:0000256" key="1">
    <source>
        <dbReference type="SAM" id="MobiDB-lite"/>
    </source>
</evidence>
<organism evidence="2">
    <name type="scientific">uncultured Gemmatimonadota bacterium</name>
    <dbReference type="NCBI Taxonomy" id="203437"/>
    <lineage>
        <taxon>Bacteria</taxon>
        <taxon>Pseudomonadati</taxon>
        <taxon>Gemmatimonadota</taxon>
        <taxon>environmental samples</taxon>
    </lineage>
</organism>
<protein>
    <submittedName>
        <fullName evidence="2">2-keto-3-deoxy-D-arabino-heptulosonate-7-phosphat e synthase I beta</fullName>
        <ecNumber evidence="2">2.5.1.54</ecNumber>
    </submittedName>
</protein>
<dbReference type="EC" id="2.5.1.54" evidence="2"/>
<feature type="non-terminal residue" evidence="2">
    <location>
        <position position="348"/>
    </location>
</feature>
<feature type="compositionally biased region" description="Basic residues" evidence="1">
    <location>
        <begin position="108"/>
        <end position="124"/>
    </location>
</feature>
<feature type="region of interest" description="Disordered" evidence="1">
    <location>
        <begin position="159"/>
        <end position="348"/>
    </location>
</feature>
<reference evidence="2" key="1">
    <citation type="submission" date="2020-02" db="EMBL/GenBank/DDBJ databases">
        <authorList>
            <person name="Meier V. D."/>
        </authorList>
    </citation>
    <scope>NUCLEOTIDE SEQUENCE</scope>
    <source>
        <strain evidence="2">AVDCRST_MAG68</strain>
    </source>
</reference>
<feature type="compositionally biased region" description="Basic and acidic residues" evidence="1">
    <location>
        <begin position="228"/>
        <end position="262"/>
    </location>
</feature>
<feature type="compositionally biased region" description="Low complexity" evidence="1">
    <location>
        <begin position="95"/>
        <end position="107"/>
    </location>
</feature>
<feature type="compositionally biased region" description="Basic and acidic residues" evidence="1">
    <location>
        <begin position="295"/>
        <end position="310"/>
    </location>
</feature>
<feature type="compositionally biased region" description="Basic residues" evidence="1">
    <location>
        <begin position="1"/>
        <end position="24"/>
    </location>
</feature>
<feature type="region of interest" description="Disordered" evidence="1">
    <location>
        <begin position="1"/>
        <end position="130"/>
    </location>
</feature>
<dbReference type="EMBL" id="CADCTW010000031">
    <property type="protein sequence ID" value="CAA9302281.1"/>
    <property type="molecule type" value="Genomic_DNA"/>
</dbReference>
<sequence length="348" mass="36450">DHRHPPVRHRRRSRPHPRAHRRAGAAHPRLAGRAAHHHRLHRRRVAAARGGPADPAGGGVGHPRAQEVQAGLQRVRRGAHGGQDRRPRGGGGGRAAALGDRGAVLRGGARHAPRHRPRRARRRSHDAAGRRLQAAQLALRLPGARRDGAANACRSARGDWASGGHGGDGHAPGGAGGRVRGRAPDRRPQHAELRPSLRSGPRAAPGAAQARPFRDGGGAADGGRVHHGAGEPRRDPVRAGDPHLRDGHPQHAGRGGDPRAQARDAPPGAGGPEPRRRPRGAGGPPRLRGHRGRRGRPDRGGASHPRDGALRRRPVAHAQLLLTADGGPSALRRGRRARAAPAGGGGRV</sequence>
<accession>A0A6J4KCT1</accession>
<evidence type="ECO:0000313" key="2">
    <source>
        <dbReference type="EMBL" id="CAA9302281.1"/>
    </source>
</evidence>
<keyword evidence="2" id="KW-0808">Transferase</keyword>
<dbReference type="GO" id="GO:0003849">
    <property type="term" value="F:3-deoxy-7-phosphoheptulonate synthase activity"/>
    <property type="evidence" value="ECO:0007669"/>
    <property type="project" value="UniProtKB-EC"/>
</dbReference>
<dbReference type="AlphaFoldDB" id="A0A6J4KCT1"/>
<feature type="non-terminal residue" evidence="2">
    <location>
        <position position="1"/>
    </location>
</feature>